<dbReference type="OrthoDB" id="5949187at2759"/>
<name>A0A6G0U1W1_APHGL</name>
<organism evidence="1 2">
    <name type="scientific">Aphis glycines</name>
    <name type="common">Soybean aphid</name>
    <dbReference type="NCBI Taxonomy" id="307491"/>
    <lineage>
        <taxon>Eukaryota</taxon>
        <taxon>Metazoa</taxon>
        <taxon>Ecdysozoa</taxon>
        <taxon>Arthropoda</taxon>
        <taxon>Hexapoda</taxon>
        <taxon>Insecta</taxon>
        <taxon>Pterygota</taxon>
        <taxon>Neoptera</taxon>
        <taxon>Paraneoptera</taxon>
        <taxon>Hemiptera</taxon>
        <taxon>Sternorrhyncha</taxon>
        <taxon>Aphidomorpha</taxon>
        <taxon>Aphidoidea</taxon>
        <taxon>Aphididae</taxon>
        <taxon>Aphidini</taxon>
        <taxon>Aphis</taxon>
        <taxon>Aphis</taxon>
    </lineage>
</organism>
<gene>
    <name evidence="1" type="ORF">AGLY_003012</name>
</gene>
<reference evidence="1 2" key="1">
    <citation type="submission" date="2019-08" db="EMBL/GenBank/DDBJ databases">
        <title>The genome of the soybean aphid Biotype 1, its phylome, world population structure and adaptation to the North American continent.</title>
        <authorList>
            <person name="Giordano R."/>
            <person name="Donthu R.K."/>
            <person name="Hernandez A.G."/>
            <person name="Wright C.L."/>
            <person name="Zimin A.V."/>
        </authorList>
    </citation>
    <scope>NUCLEOTIDE SEQUENCE [LARGE SCALE GENOMIC DNA]</scope>
    <source>
        <tissue evidence="1">Whole aphids</tissue>
    </source>
</reference>
<comment type="caution">
    <text evidence="1">The sequence shown here is derived from an EMBL/GenBank/DDBJ whole genome shotgun (WGS) entry which is preliminary data.</text>
</comment>
<protein>
    <submittedName>
        <fullName evidence="1">Uncharacterized protein</fullName>
    </submittedName>
</protein>
<evidence type="ECO:0000313" key="1">
    <source>
        <dbReference type="EMBL" id="KAE9543101.1"/>
    </source>
</evidence>
<dbReference type="Proteomes" id="UP000475862">
    <property type="component" value="Unassembled WGS sequence"/>
</dbReference>
<keyword evidence="2" id="KW-1185">Reference proteome</keyword>
<evidence type="ECO:0000313" key="2">
    <source>
        <dbReference type="Proteomes" id="UP000475862"/>
    </source>
</evidence>
<dbReference type="EMBL" id="VYZN01000009">
    <property type="protein sequence ID" value="KAE9543101.1"/>
    <property type="molecule type" value="Genomic_DNA"/>
</dbReference>
<sequence length="265" mass="30226">MANSRSSENILKINILLLENVSLIPSDHSLKSLRTIEDTIIENHSGRKKSTMFCTPQTATIDGCKIIMLKHIRRVTIKINSNMIDFEIVRDRPVVWPSLRGQVPYPSPLIGAHVITVIECDNNNNDKSFSYGIYLRNECLRDRSELVLAQGKNLDCGLENKKIMIKKKIPTLNKIITYEELCIKFSIMNTKNFMIFQLQNYLQIFAFSTDFILLTLTFGENFKSRTVLTSSSTINNGNVLQFASNVLLRNAKQKAYCSDIVVVQR</sequence>
<accession>A0A6G0U1W1</accession>
<proteinExistence type="predicted"/>
<dbReference type="AlphaFoldDB" id="A0A6G0U1W1"/>